<accession>A0A6I6A7Z2</accession>
<evidence type="ECO:0000256" key="5">
    <source>
        <dbReference type="SAM" id="Phobius"/>
    </source>
</evidence>
<keyword evidence="4 5" id="KW-0472">Membrane</keyword>
<keyword evidence="3 5" id="KW-1133">Transmembrane helix</keyword>
<feature type="transmembrane region" description="Helical" evidence="5">
    <location>
        <begin position="354"/>
        <end position="372"/>
    </location>
</feature>
<feature type="transmembrane region" description="Helical" evidence="5">
    <location>
        <begin position="56"/>
        <end position="78"/>
    </location>
</feature>
<keyword evidence="2 5" id="KW-0812">Transmembrane</keyword>
<keyword evidence="7" id="KW-1185">Reference proteome</keyword>
<dbReference type="GO" id="GO:0005886">
    <property type="term" value="C:plasma membrane"/>
    <property type="evidence" value="ECO:0007669"/>
    <property type="project" value="TreeGrafter"/>
</dbReference>
<dbReference type="NCBIfam" id="TIGR00785">
    <property type="entry name" value="dass"/>
    <property type="match status" value="1"/>
</dbReference>
<dbReference type="GO" id="GO:0005315">
    <property type="term" value="F:phosphate transmembrane transporter activity"/>
    <property type="evidence" value="ECO:0007669"/>
    <property type="project" value="TreeGrafter"/>
</dbReference>
<sequence>MELSSRRVSWKNVVFSAAALVALVLLIVESPLGMDGPSKAAGVVLVIAATLWITEVVPLFVTSLVVLFCCLVWVRPVLEQSGNPVEATKFLAPFFSDIILLFLGGFVLSSALHKYQLDHRIALAIITRTGRSIPRLLFGVMLLTACLSMWLSNTATAATMLALCLPFIRSLPPNDRYRQALLLGIAFAANLGGLGTPIGSPPNAIALQYMRQAGLAPQFWMWMLIGVPGVVVMLTLTWALLLYLFRGQQREVEVAADQPVNGLNKRSWIVIGGTLVTIAGWMTTESHGYSAGTVALVPLVLFFGLKILSVEDLRALSWDVLLLMGGGGCLGVAIDLSGLDDWIIGNIPLHDSSVFTVMVAFGLLAIVMSSVMSNTATANLLLPIVMGLAISSVTPVMIGVAFACSLAMPLPISTPPNAMAFGTGELKTIDMLKPGLVIAVVGAMLAFSTGYWWWDIVGLF</sequence>
<evidence type="ECO:0000256" key="2">
    <source>
        <dbReference type="ARBA" id="ARBA00022692"/>
    </source>
</evidence>
<protein>
    <submittedName>
        <fullName evidence="6">DASS family sodium-coupled anion symporter</fullName>
    </submittedName>
</protein>
<evidence type="ECO:0000313" key="7">
    <source>
        <dbReference type="Proteomes" id="UP000427281"/>
    </source>
</evidence>
<dbReference type="Proteomes" id="UP000427281">
    <property type="component" value="Chromosome"/>
</dbReference>
<dbReference type="Pfam" id="PF00939">
    <property type="entry name" value="Na_sulph_symp"/>
    <property type="match status" value="1"/>
</dbReference>
<dbReference type="PANTHER" id="PTHR10283:SF92">
    <property type="entry name" value="LOW-AFFINITY PHOSPHATE TRANSPORTER PHO91"/>
    <property type="match status" value="1"/>
</dbReference>
<feature type="transmembrane region" description="Helical" evidence="5">
    <location>
        <begin position="90"/>
        <end position="112"/>
    </location>
</feature>
<dbReference type="InterPro" id="IPR001898">
    <property type="entry name" value="SLC13A/DASS"/>
</dbReference>
<evidence type="ECO:0000256" key="3">
    <source>
        <dbReference type="ARBA" id="ARBA00022989"/>
    </source>
</evidence>
<evidence type="ECO:0000256" key="1">
    <source>
        <dbReference type="ARBA" id="ARBA00004141"/>
    </source>
</evidence>
<reference evidence="6 7" key="1">
    <citation type="submission" date="2019-09" db="EMBL/GenBank/DDBJ databases">
        <title>Gimesia benthica sp. nov., a novel bacterium isolated from deep-sea water of the Northwest Indian Ocean.</title>
        <authorList>
            <person name="Dai X."/>
        </authorList>
    </citation>
    <scope>NUCLEOTIDE SEQUENCE [LARGE SCALE GENOMIC DNA]</scope>
    <source>
        <strain evidence="6 7">E7</strain>
    </source>
</reference>
<feature type="transmembrane region" description="Helical" evidence="5">
    <location>
        <begin position="136"/>
        <end position="168"/>
    </location>
</feature>
<evidence type="ECO:0000313" key="6">
    <source>
        <dbReference type="EMBL" id="QGQ22030.1"/>
    </source>
</evidence>
<dbReference type="CDD" id="cd01115">
    <property type="entry name" value="SLC13_permease"/>
    <property type="match status" value="1"/>
</dbReference>
<proteinExistence type="predicted"/>
<feature type="transmembrane region" description="Helical" evidence="5">
    <location>
        <begin position="219"/>
        <end position="245"/>
    </location>
</feature>
<gene>
    <name evidence="6" type="ORF">F1728_04685</name>
</gene>
<feature type="transmembrane region" description="Helical" evidence="5">
    <location>
        <begin position="432"/>
        <end position="454"/>
    </location>
</feature>
<dbReference type="PANTHER" id="PTHR10283">
    <property type="entry name" value="SOLUTE CARRIER FAMILY 13 MEMBER"/>
    <property type="match status" value="1"/>
</dbReference>
<dbReference type="KEGG" id="gim:F1728_04685"/>
<feature type="transmembrane region" description="Helical" evidence="5">
    <location>
        <begin position="266"/>
        <end position="283"/>
    </location>
</feature>
<feature type="transmembrane region" description="Helical" evidence="5">
    <location>
        <begin position="289"/>
        <end position="308"/>
    </location>
</feature>
<feature type="transmembrane region" description="Helical" evidence="5">
    <location>
        <begin position="315"/>
        <end position="334"/>
    </location>
</feature>
<comment type="subcellular location">
    <subcellularLocation>
        <location evidence="1">Membrane</location>
        <topology evidence="1">Multi-pass membrane protein</topology>
    </subcellularLocation>
</comment>
<feature type="transmembrane region" description="Helical" evidence="5">
    <location>
        <begin position="180"/>
        <end position="199"/>
    </location>
</feature>
<organism evidence="6 7">
    <name type="scientific">Gimesia benthica</name>
    <dbReference type="NCBI Taxonomy" id="2608982"/>
    <lineage>
        <taxon>Bacteria</taxon>
        <taxon>Pseudomonadati</taxon>
        <taxon>Planctomycetota</taxon>
        <taxon>Planctomycetia</taxon>
        <taxon>Planctomycetales</taxon>
        <taxon>Planctomycetaceae</taxon>
        <taxon>Gimesia</taxon>
    </lineage>
</organism>
<name>A0A6I6A7Z2_9PLAN</name>
<dbReference type="AlphaFoldDB" id="A0A6I6A7Z2"/>
<dbReference type="EMBL" id="CP043930">
    <property type="protein sequence ID" value="QGQ22030.1"/>
    <property type="molecule type" value="Genomic_DNA"/>
</dbReference>
<feature type="transmembrane region" description="Helical" evidence="5">
    <location>
        <begin position="384"/>
        <end position="412"/>
    </location>
</feature>
<evidence type="ECO:0000256" key="4">
    <source>
        <dbReference type="ARBA" id="ARBA00023136"/>
    </source>
</evidence>